<gene>
    <name evidence="4" type="ORF">ACFPN2_36470</name>
</gene>
<keyword evidence="5" id="KW-1185">Reference proteome</keyword>
<dbReference type="Proteomes" id="UP001595904">
    <property type="component" value="Unassembled WGS sequence"/>
</dbReference>
<dbReference type="InterPro" id="IPR001647">
    <property type="entry name" value="HTH_TetR"/>
</dbReference>
<dbReference type="InterPro" id="IPR036271">
    <property type="entry name" value="Tet_transcr_reg_TetR-rel_C_sf"/>
</dbReference>
<dbReference type="PRINTS" id="PR00455">
    <property type="entry name" value="HTHTETR"/>
</dbReference>
<dbReference type="PANTHER" id="PTHR30055">
    <property type="entry name" value="HTH-TYPE TRANSCRIPTIONAL REGULATOR RUTR"/>
    <property type="match status" value="1"/>
</dbReference>
<reference evidence="5" key="1">
    <citation type="journal article" date="2019" name="Int. J. Syst. Evol. Microbiol.">
        <title>The Global Catalogue of Microorganisms (GCM) 10K type strain sequencing project: providing services to taxonomists for standard genome sequencing and annotation.</title>
        <authorList>
            <consortium name="The Broad Institute Genomics Platform"/>
            <consortium name="The Broad Institute Genome Sequencing Center for Infectious Disease"/>
            <person name="Wu L."/>
            <person name="Ma J."/>
        </authorList>
    </citation>
    <scope>NUCLEOTIDE SEQUENCE [LARGE SCALE GENOMIC DNA]</scope>
    <source>
        <strain evidence="5">CGMCC 1.10759</strain>
    </source>
</reference>
<dbReference type="PROSITE" id="PS50977">
    <property type="entry name" value="HTH_TETR_2"/>
    <property type="match status" value="1"/>
</dbReference>
<evidence type="ECO:0000256" key="2">
    <source>
        <dbReference type="PROSITE-ProRule" id="PRU00335"/>
    </source>
</evidence>
<comment type="caution">
    <text evidence="4">The sequence shown here is derived from an EMBL/GenBank/DDBJ whole genome shotgun (WGS) entry which is preliminary data.</text>
</comment>
<evidence type="ECO:0000313" key="4">
    <source>
        <dbReference type="EMBL" id="MFC4314619.1"/>
    </source>
</evidence>
<dbReference type="RefSeq" id="WP_380605940.1">
    <property type="nucleotide sequence ID" value="NZ_JBHSDU010000015.1"/>
</dbReference>
<evidence type="ECO:0000256" key="1">
    <source>
        <dbReference type="ARBA" id="ARBA00023125"/>
    </source>
</evidence>
<dbReference type="InterPro" id="IPR009057">
    <property type="entry name" value="Homeodomain-like_sf"/>
</dbReference>
<dbReference type="PANTHER" id="PTHR30055:SF223">
    <property type="entry name" value="HTH-TYPE TRANSCRIPTIONAL REGULATOR UIDR"/>
    <property type="match status" value="1"/>
</dbReference>
<evidence type="ECO:0000313" key="5">
    <source>
        <dbReference type="Proteomes" id="UP001595904"/>
    </source>
</evidence>
<dbReference type="SUPFAM" id="SSF48498">
    <property type="entry name" value="Tetracyclin repressor-like, C-terminal domain"/>
    <property type="match status" value="1"/>
</dbReference>
<dbReference type="EMBL" id="JBHSDU010000015">
    <property type="protein sequence ID" value="MFC4314619.1"/>
    <property type="molecule type" value="Genomic_DNA"/>
</dbReference>
<proteinExistence type="predicted"/>
<dbReference type="Pfam" id="PF00440">
    <property type="entry name" value="TetR_N"/>
    <property type="match status" value="1"/>
</dbReference>
<evidence type="ECO:0000259" key="3">
    <source>
        <dbReference type="PROSITE" id="PS50977"/>
    </source>
</evidence>
<feature type="DNA-binding region" description="H-T-H motif" evidence="2">
    <location>
        <begin position="41"/>
        <end position="60"/>
    </location>
</feature>
<name>A0ABV8T7S9_9GAMM</name>
<dbReference type="InterPro" id="IPR050109">
    <property type="entry name" value="HTH-type_TetR-like_transc_reg"/>
</dbReference>
<dbReference type="Gene3D" id="1.10.357.10">
    <property type="entry name" value="Tetracycline Repressor, domain 2"/>
    <property type="match status" value="1"/>
</dbReference>
<accession>A0ABV8T7S9</accession>
<sequence length="197" mass="21951">MRSATASVGSAPRRRVDASNNRVLLLDAAEQVFLTDGTSAPLDLIATRAGVGRATLFRNFPDRPTLMRALVDRALDRLQARERALRDDPNAFLELLRYCAERIALSAPLVEYCRRMDQRETSYRAAVARYVKIFSGPMRRCVKAGLCRPDLQPADVLLLSSLLNARAIHLAHKRRKLAARSWELMLAAAGIEDTHGV</sequence>
<keyword evidence="1 2" id="KW-0238">DNA-binding</keyword>
<protein>
    <submittedName>
        <fullName evidence="4">TetR/AcrR family transcriptional regulator</fullName>
    </submittedName>
</protein>
<dbReference type="SUPFAM" id="SSF46689">
    <property type="entry name" value="Homeodomain-like"/>
    <property type="match status" value="1"/>
</dbReference>
<feature type="domain" description="HTH tetR-type" evidence="3">
    <location>
        <begin position="19"/>
        <end position="78"/>
    </location>
</feature>
<organism evidence="4 5">
    <name type="scientific">Steroidobacter flavus</name>
    <dbReference type="NCBI Taxonomy" id="1842136"/>
    <lineage>
        <taxon>Bacteria</taxon>
        <taxon>Pseudomonadati</taxon>
        <taxon>Pseudomonadota</taxon>
        <taxon>Gammaproteobacteria</taxon>
        <taxon>Steroidobacterales</taxon>
        <taxon>Steroidobacteraceae</taxon>
        <taxon>Steroidobacter</taxon>
    </lineage>
</organism>